<reference evidence="2 3" key="1">
    <citation type="submission" date="2021-06" db="EMBL/GenBank/DDBJ databases">
        <title>Chromosome-level genome assembly of the red-tail catfish (Hemibagrus wyckioides).</title>
        <authorList>
            <person name="Shao F."/>
        </authorList>
    </citation>
    <scope>NUCLEOTIDE SEQUENCE [LARGE SCALE GENOMIC DNA]</scope>
    <source>
        <strain evidence="2">EC202008001</strain>
        <tissue evidence="2">Blood</tissue>
    </source>
</reference>
<feature type="compositionally biased region" description="Basic and acidic residues" evidence="1">
    <location>
        <begin position="314"/>
        <end position="324"/>
    </location>
</feature>
<feature type="compositionally biased region" description="Basic and acidic residues" evidence="1">
    <location>
        <begin position="160"/>
        <end position="169"/>
    </location>
</feature>
<evidence type="ECO:0000313" key="2">
    <source>
        <dbReference type="EMBL" id="KAG7323880.1"/>
    </source>
</evidence>
<evidence type="ECO:0000313" key="3">
    <source>
        <dbReference type="Proteomes" id="UP000824219"/>
    </source>
</evidence>
<sequence length="333" mass="36779">MRRRPAEKRAIGRGYLESPRPGARPRMGFGSDKCTHPRRINQVAPGDRNKEVVPGRKRRRGPHPRPPEAGGSEGWPLRLSFAPAPFVFFGCGRFTSPFWRPGKSCDFGAGAGSGRRAPPERERRSARAVPPGGFHGPSAVRYGPSRLPPTVAGKGGSQVEAKEALERPHHPDRKRRTSEAEEQPCPWRPTWRPGRRLPQAGLVFRSAKLDGERKVGDATESKWCLAPVSRYSLLKSGGTPLATRPLRPPPPSAGRRRSGEEGPGGGGPPRETLVVTPVRKMGLCRFLGSSWDNRNPWDNQQDFHSSLLATTEERTFEITADPKSRPHRRGRAH</sequence>
<protein>
    <submittedName>
        <fullName evidence="2">Uncharacterized protein</fullName>
    </submittedName>
</protein>
<proteinExistence type="predicted"/>
<organism evidence="2 3">
    <name type="scientific">Hemibagrus wyckioides</name>
    <dbReference type="NCBI Taxonomy" id="337641"/>
    <lineage>
        <taxon>Eukaryota</taxon>
        <taxon>Metazoa</taxon>
        <taxon>Chordata</taxon>
        <taxon>Craniata</taxon>
        <taxon>Vertebrata</taxon>
        <taxon>Euteleostomi</taxon>
        <taxon>Actinopterygii</taxon>
        <taxon>Neopterygii</taxon>
        <taxon>Teleostei</taxon>
        <taxon>Ostariophysi</taxon>
        <taxon>Siluriformes</taxon>
        <taxon>Bagridae</taxon>
        <taxon>Hemibagrus</taxon>
    </lineage>
</organism>
<keyword evidence="3" id="KW-1185">Reference proteome</keyword>
<dbReference type="EMBL" id="JAHKSW010000014">
    <property type="protein sequence ID" value="KAG7323880.1"/>
    <property type="molecule type" value="Genomic_DNA"/>
</dbReference>
<dbReference type="Proteomes" id="UP000824219">
    <property type="component" value="Linkage Group LG14"/>
</dbReference>
<feature type="region of interest" description="Disordered" evidence="1">
    <location>
        <begin position="1"/>
        <end position="76"/>
    </location>
</feature>
<name>A0A9D3NMV6_9TELE</name>
<gene>
    <name evidence="2" type="ORF">KOW79_011896</name>
</gene>
<feature type="region of interest" description="Disordered" evidence="1">
    <location>
        <begin position="314"/>
        <end position="333"/>
    </location>
</feature>
<evidence type="ECO:0000256" key="1">
    <source>
        <dbReference type="SAM" id="MobiDB-lite"/>
    </source>
</evidence>
<feature type="region of interest" description="Disordered" evidence="1">
    <location>
        <begin position="100"/>
        <end position="194"/>
    </location>
</feature>
<accession>A0A9D3NMV6</accession>
<dbReference type="AlphaFoldDB" id="A0A9D3NMV6"/>
<comment type="caution">
    <text evidence="2">The sequence shown here is derived from an EMBL/GenBank/DDBJ whole genome shotgun (WGS) entry which is preliminary data.</text>
</comment>
<feature type="region of interest" description="Disordered" evidence="1">
    <location>
        <begin position="235"/>
        <end position="272"/>
    </location>
</feature>